<comment type="caution">
    <text evidence="4">The sequence shown here is derived from an EMBL/GenBank/DDBJ whole genome shotgun (WGS) entry which is preliminary data.</text>
</comment>
<dbReference type="GO" id="GO:0042597">
    <property type="term" value="C:periplasmic space"/>
    <property type="evidence" value="ECO:0007669"/>
    <property type="project" value="UniProtKB-ARBA"/>
</dbReference>
<dbReference type="InterPro" id="IPR039424">
    <property type="entry name" value="SBP_5"/>
</dbReference>
<evidence type="ECO:0000256" key="2">
    <source>
        <dbReference type="SAM" id="SignalP"/>
    </source>
</evidence>
<feature type="region of interest" description="Disordered" evidence="1">
    <location>
        <begin position="24"/>
        <end position="50"/>
    </location>
</feature>
<keyword evidence="2" id="KW-0732">Signal</keyword>
<evidence type="ECO:0000259" key="3">
    <source>
        <dbReference type="Pfam" id="PF00496"/>
    </source>
</evidence>
<feature type="signal peptide" evidence="2">
    <location>
        <begin position="1"/>
        <end position="21"/>
    </location>
</feature>
<protein>
    <submittedName>
        <fullName evidence="4">ABC transporter substrate-binding protein</fullName>
    </submittedName>
</protein>
<dbReference type="GO" id="GO:0015833">
    <property type="term" value="P:peptide transport"/>
    <property type="evidence" value="ECO:0007669"/>
    <property type="project" value="TreeGrafter"/>
</dbReference>
<evidence type="ECO:0000313" key="4">
    <source>
        <dbReference type="EMBL" id="GIH72403.1"/>
    </source>
</evidence>
<name>A0A8J3RHG7_9ACTN</name>
<feature type="chain" id="PRO_5038689083" evidence="2">
    <location>
        <begin position="22"/>
        <end position="550"/>
    </location>
</feature>
<dbReference type="InterPro" id="IPR000914">
    <property type="entry name" value="SBP_5_dom"/>
</dbReference>
<organism evidence="4 5">
    <name type="scientific">Sphaerimonospora thailandensis</name>
    <dbReference type="NCBI Taxonomy" id="795644"/>
    <lineage>
        <taxon>Bacteria</taxon>
        <taxon>Bacillati</taxon>
        <taxon>Actinomycetota</taxon>
        <taxon>Actinomycetes</taxon>
        <taxon>Streptosporangiales</taxon>
        <taxon>Streptosporangiaceae</taxon>
        <taxon>Sphaerimonospora</taxon>
    </lineage>
</organism>
<dbReference type="Gene3D" id="3.40.190.10">
    <property type="entry name" value="Periplasmic binding protein-like II"/>
    <property type="match status" value="1"/>
</dbReference>
<dbReference type="Proteomes" id="UP000610966">
    <property type="component" value="Unassembled WGS sequence"/>
</dbReference>
<dbReference type="GO" id="GO:0043190">
    <property type="term" value="C:ATP-binding cassette (ABC) transporter complex"/>
    <property type="evidence" value="ECO:0007669"/>
    <property type="project" value="InterPro"/>
</dbReference>
<feature type="domain" description="Solute-binding protein family 5" evidence="3">
    <location>
        <begin position="97"/>
        <end position="417"/>
    </location>
</feature>
<evidence type="ECO:0000313" key="5">
    <source>
        <dbReference type="Proteomes" id="UP000610966"/>
    </source>
</evidence>
<dbReference type="Pfam" id="PF00496">
    <property type="entry name" value="SBP_bac_5"/>
    <property type="match status" value="1"/>
</dbReference>
<sequence>MKRMHVTFGAAALAACLTVSACSSKSSPSSSGERDKVAGCPTANPDAGKADADRSAILHYGDAPASSLDPIRQVEGSEITVLHTIYDALVKLDDTGKPVPELATSWKMIDDDTMEFKLRGGVKFQDGTAFDADAVKFNIERAKTDDTSTIKSLLATVQKVRVVDPLTVQFDLQPPNPGALPITLAGRAGMMVSPTAVKKTGSSEAYNAHPVGAGPYRVDGDWHPVESIKVRTWDGYWNADNRLLGGIDFKRLSFDASVGALKSGDLDLQIVDTGEVATLCGDDGMRVTISPTNELRMFVMNMAWAPFDNLKVRQAIAYALDRKTLASVMTNGLAEPAYQWFREGQLPYDKSLDSQYNYDPEKAKKLLTEAGYTDTEKLSFRSEIGTGVATYQRMGEIIQSELAKVGIEMDLQLVDRNAMVGRLYGVGGAEIKVGSSPLAVAAVDQPSERFIKYLYADGTLNPSKKELSGLKELVEEADGTEDEQKRAELFQKAAKLVNDELAGGIPLYFVPGVTAYADYVGGVKVGATRADLKFDGVYITKGKKPISDRK</sequence>
<reference evidence="4" key="1">
    <citation type="submission" date="2021-01" db="EMBL/GenBank/DDBJ databases">
        <title>Whole genome shotgun sequence of Sphaerimonospora thailandensis NBRC 107569.</title>
        <authorList>
            <person name="Komaki H."/>
            <person name="Tamura T."/>
        </authorList>
    </citation>
    <scope>NUCLEOTIDE SEQUENCE</scope>
    <source>
        <strain evidence="4">NBRC 107569</strain>
    </source>
</reference>
<dbReference type="AlphaFoldDB" id="A0A8J3RHG7"/>
<dbReference type="PANTHER" id="PTHR30290">
    <property type="entry name" value="PERIPLASMIC BINDING COMPONENT OF ABC TRANSPORTER"/>
    <property type="match status" value="1"/>
</dbReference>
<dbReference type="PIRSF" id="PIRSF002741">
    <property type="entry name" value="MppA"/>
    <property type="match status" value="1"/>
</dbReference>
<keyword evidence="5" id="KW-1185">Reference proteome</keyword>
<accession>A0A8J3RHG7</accession>
<dbReference type="Gene3D" id="3.10.105.10">
    <property type="entry name" value="Dipeptide-binding Protein, Domain 3"/>
    <property type="match status" value="1"/>
</dbReference>
<dbReference type="RefSeq" id="WP_204018067.1">
    <property type="nucleotide sequence ID" value="NZ_BOOG01000051.1"/>
</dbReference>
<dbReference type="SUPFAM" id="SSF53850">
    <property type="entry name" value="Periplasmic binding protein-like II"/>
    <property type="match status" value="1"/>
</dbReference>
<proteinExistence type="predicted"/>
<dbReference type="GO" id="GO:1904680">
    <property type="term" value="F:peptide transmembrane transporter activity"/>
    <property type="evidence" value="ECO:0007669"/>
    <property type="project" value="TreeGrafter"/>
</dbReference>
<gene>
    <name evidence="4" type="ORF">Mth01_46560</name>
</gene>
<evidence type="ECO:0000256" key="1">
    <source>
        <dbReference type="SAM" id="MobiDB-lite"/>
    </source>
</evidence>
<dbReference type="Gene3D" id="3.90.76.10">
    <property type="entry name" value="Dipeptide-binding Protein, Domain 1"/>
    <property type="match status" value="1"/>
</dbReference>
<dbReference type="PROSITE" id="PS51257">
    <property type="entry name" value="PROKAR_LIPOPROTEIN"/>
    <property type="match status" value="1"/>
</dbReference>
<dbReference type="EMBL" id="BOOG01000051">
    <property type="protein sequence ID" value="GIH72403.1"/>
    <property type="molecule type" value="Genomic_DNA"/>
</dbReference>
<dbReference type="InterPro" id="IPR030678">
    <property type="entry name" value="Peptide/Ni-bd"/>
</dbReference>